<proteinExistence type="predicted"/>
<name>A0A6V7WFG2_MELEN</name>
<protein>
    <recommendedName>
        <fullName evidence="1">Lon proteolytic domain-containing protein</fullName>
    </recommendedName>
</protein>
<dbReference type="SUPFAM" id="SSF54211">
    <property type="entry name" value="Ribosomal protein S5 domain 2-like"/>
    <property type="match status" value="1"/>
</dbReference>
<dbReference type="GO" id="GO:0003697">
    <property type="term" value="F:single-stranded DNA binding"/>
    <property type="evidence" value="ECO:0007669"/>
    <property type="project" value="TreeGrafter"/>
</dbReference>
<gene>
    <name evidence="2" type="ORF">MENT_LOCUS38188</name>
</gene>
<dbReference type="PANTHER" id="PTHR43718:SF2">
    <property type="entry name" value="LON PROTEASE HOMOLOG, MITOCHONDRIAL"/>
    <property type="match status" value="1"/>
</dbReference>
<dbReference type="OrthoDB" id="2411602at2759"/>
<dbReference type="GO" id="GO:0007005">
    <property type="term" value="P:mitochondrion organization"/>
    <property type="evidence" value="ECO:0007669"/>
    <property type="project" value="TreeGrafter"/>
</dbReference>
<evidence type="ECO:0000313" key="3">
    <source>
        <dbReference type="Proteomes" id="UP000580250"/>
    </source>
</evidence>
<dbReference type="Gene3D" id="3.30.230.10">
    <property type="match status" value="1"/>
</dbReference>
<dbReference type="EMBL" id="CAJEWN010000558">
    <property type="protein sequence ID" value="CAD2185741.1"/>
    <property type="molecule type" value="Genomic_DNA"/>
</dbReference>
<dbReference type="GO" id="GO:0005759">
    <property type="term" value="C:mitochondrial matrix"/>
    <property type="evidence" value="ECO:0007669"/>
    <property type="project" value="TreeGrafter"/>
</dbReference>
<dbReference type="GO" id="GO:0004252">
    <property type="term" value="F:serine-type endopeptidase activity"/>
    <property type="evidence" value="ECO:0007669"/>
    <property type="project" value="InterPro"/>
</dbReference>
<dbReference type="GO" id="GO:0006515">
    <property type="term" value="P:protein quality control for misfolded or incompletely synthesized proteins"/>
    <property type="evidence" value="ECO:0007669"/>
    <property type="project" value="TreeGrafter"/>
</dbReference>
<dbReference type="Pfam" id="PF05362">
    <property type="entry name" value="Lon_C"/>
    <property type="match status" value="1"/>
</dbReference>
<dbReference type="GO" id="GO:0051131">
    <property type="term" value="P:chaperone-mediated protein complex assembly"/>
    <property type="evidence" value="ECO:0007669"/>
    <property type="project" value="TreeGrafter"/>
</dbReference>
<dbReference type="GO" id="GO:0005524">
    <property type="term" value="F:ATP binding"/>
    <property type="evidence" value="ECO:0007669"/>
    <property type="project" value="InterPro"/>
</dbReference>
<dbReference type="InterPro" id="IPR014721">
    <property type="entry name" value="Ribsml_uS5_D2-typ_fold_subgr"/>
</dbReference>
<dbReference type="PRINTS" id="PR00830">
    <property type="entry name" value="ENDOLAPTASE"/>
</dbReference>
<organism evidence="2 3">
    <name type="scientific">Meloidogyne enterolobii</name>
    <name type="common">Root-knot nematode worm</name>
    <name type="synonym">Meloidogyne mayaguensis</name>
    <dbReference type="NCBI Taxonomy" id="390850"/>
    <lineage>
        <taxon>Eukaryota</taxon>
        <taxon>Metazoa</taxon>
        <taxon>Ecdysozoa</taxon>
        <taxon>Nematoda</taxon>
        <taxon>Chromadorea</taxon>
        <taxon>Rhabditida</taxon>
        <taxon>Tylenchina</taxon>
        <taxon>Tylenchomorpha</taxon>
        <taxon>Tylenchoidea</taxon>
        <taxon>Meloidogynidae</taxon>
        <taxon>Meloidogyninae</taxon>
        <taxon>Meloidogyne</taxon>
    </lineage>
</organism>
<dbReference type="InterPro" id="IPR027065">
    <property type="entry name" value="Lon_Prtase"/>
</dbReference>
<reference evidence="2 3" key="1">
    <citation type="submission" date="2020-08" db="EMBL/GenBank/DDBJ databases">
        <authorList>
            <person name="Koutsovoulos G."/>
            <person name="Danchin GJ E."/>
        </authorList>
    </citation>
    <scope>NUCLEOTIDE SEQUENCE [LARGE SCALE GENOMIC DNA]</scope>
</reference>
<dbReference type="GO" id="GO:0004176">
    <property type="term" value="F:ATP-dependent peptidase activity"/>
    <property type="evidence" value="ECO:0007669"/>
    <property type="project" value="InterPro"/>
</dbReference>
<accession>A0A6V7WFG2</accession>
<dbReference type="InterPro" id="IPR008269">
    <property type="entry name" value="Lon_proteolytic"/>
</dbReference>
<dbReference type="AlphaFoldDB" id="A0A6V7WFG2"/>
<feature type="domain" description="Lon proteolytic" evidence="1">
    <location>
        <begin position="27"/>
        <end position="121"/>
    </location>
</feature>
<evidence type="ECO:0000313" key="2">
    <source>
        <dbReference type="EMBL" id="CAD2185741.1"/>
    </source>
</evidence>
<dbReference type="Proteomes" id="UP000580250">
    <property type="component" value="Unassembled WGS sequence"/>
</dbReference>
<dbReference type="PANTHER" id="PTHR43718">
    <property type="entry name" value="LON PROTEASE"/>
    <property type="match status" value="1"/>
</dbReference>
<dbReference type="InterPro" id="IPR020568">
    <property type="entry name" value="Ribosomal_Su5_D2-typ_SF"/>
</dbReference>
<evidence type="ECO:0000259" key="1">
    <source>
        <dbReference type="Pfam" id="PF05362"/>
    </source>
</evidence>
<comment type="caution">
    <text evidence="2">The sequence shown here is derived from an EMBL/GenBank/DDBJ whole genome shotgun (WGS) entry which is preliminary data.</text>
</comment>
<sequence length="129" mass="13975">MLYVENFLSGKASPKKKICYSFIPPQVAKTGRSGGIGIAIAIASKILNLTPPSSYAAMGDIWADGTVHKVGGLAAKLEAAAKIGCEFIILPSEMEEEFMKLTKEQQQGLVPKFIINFKEIFPLLFPSAR</sequence>